<accession>A0A0K8P8C0</accession>
<name>A0A0K8P8C0_PISS1</name>
<keyword evidence="1" id="KW-1133">Transmembrane helix</keyword>
<evidence type="ECO:0008006" key="4">
    <source>
        <dbReference type="Google" id="ProtNLM"/>
    </source>
</evidence>
<keyword evidence="1" id="KW-0812">Transmembrane</keyword>
<evidence type="ECO:0000313" key="3">
    <source>
        <dbReference type="Proteomes" id="UP000037660"/>
    </source>
</evidence>
<comment type="caution">
    <text evidence="2">The sequence shown here is derived from an EMBL/GenBank/DDBJ whole genome shotgun (WGS) entry which is preliminary data.</text>
</comment>
<protein>
    <recommendedName>
        <fullName evidence="4">GlsB/YeaQ/YmgE family stress response membrane protein</fullName>
    </recommendedName>
</protein>
<reference evidence="2 3" key="2">
    <citation type="journal article" date="2016" name="Science">
        <title>A bacterium that degrades and assimilates poly(ethylene terephthalate).</title>
        <authorList>
            <person name="Yoshida S."/>
            <person name="Hiraga K."/>
            <person name="Takehana T."/>
            <person name="Taniguchi I."/>
            <person name="Yamaji H."/>
            <person name="Maeda Y."/>
            <person name="Toyohara K."/>
            <person name="Miyamoto K."/>
            <person name="Kimura Y."/>
            <person name="Oda K."/>
        </authorList>
    </citation>
    <scope>NUCLEOTIDE SEQUENCE [LARGE SCALE GENOMIC DNA]</scope>
    <source>
        <strain evidence="3">NBRC 110686 / TISTR 2288 / 201-F6</strain>
    </source>
</reference>
<reference evidence="3" key="1">
    <citation type="submission" date="2015-07" db="EMBL/GenBank/DDBJ databases">
        <title>Discovery of a poly(ethylene terephthalate assimilation.</title>
        <authorList>
            <person name="Yoshida S."/>
            <person name="Hiraga K."/>
            <person name="Takehana T."/>
            <person name="Taniguchi I."/>
            <person name="Yamaji H."/>
            <person name="Maeda Y."/>
            <person name="Toyohara K."/>
            <person name="Miyamoto K."/>
            <person name="Kimura Y."/>
            <person name="Oda K."/>
        </authorList>
    </citation>
    <scope>NUCLEOTIDE SEQUENCE [LARGE SCALE GENOMIC DNA]</scope>
    <source>
        <strain evidence="3">NBRC 110686 / TISTR 2288 / 201-F6</strain>
    </source>
</reference>
<dbReference type="EMBL" id="BBYR01000085">
    <property type="protein sequence ID" value="GAP38749.1"/>
    <property type="molecule type" value="Genomic_DNA"/>
</dbReference>
<evidence type="ECO:0000313" key="2">
    <source>
        <dbReference type="EMBL" id="GAP38749.1"/>
    </source>
</evidence>
<evidence type="ECO:0000256" key="1">
    <source>
        <dbReference type="SAM" id="Phobius"/>
    </source>
</evidence>
<keyword evidence="1" id="KW-0472">Membrane</keyword>
<sequence>MDLTVGLVAGGLLGWLISVVLQLERLRDVAGNVALGVAGAWGGRWCRAAVADDVPRGAVRVDLDALAASALGAAGLVLVTWVGLRLLGRWLRRRRSRGG</sequence>
<organism evidence="2 3">
    <name type="scientific">Piscinibacter sakaiensis</name>
    <name type="common">Ideonella sakaiensis</name>
    <dbReference type="NCBI Taxonomy" id="1547922"/>
    <lineage>
        <taxon>Bacteria</taxon>
        <taxon>Pseudomonadati</taxon>
        <taxon>Pseudomonadota</taxon>
        <taxon>Betaproteobacteria</taxon>
        <taxon>Burkholderiales</taxon>
        <taxon>Sphaerotilaceae</taxon>
        <taxon>Piscinibacter</taxon>
    </lineage>
</organism>
<dbReference type="AlphaFoldDB" id="A0A0K8P8C0"/>
<gene>
    <name evidence="2" type="ORF">ISF6_5302</name>
</gene>
<dbReference type="Proteomes" id="UP000037660">
    <property type="component" value="Unassembled WGS sequence"/>
</dbReference>
<proteinExistence type="predicted"/>
<dbReference type="RefSeq" id="WP_054022594.1">
    <property type="nucleotide sequence ID" value="NZ_BBYR01000085.1"/>
</dbReference>
<feature type="transmembrane region" description="Helical" evidence="1">
    <location>
        <begin position="65"/>
        <end position="87"/>
    </location>
</feature>
<keyword evidence="3" id="KW-1185">Reference proteome</keyword>